<feature type="region of interest" description="Disordered" evidence="1">
    <location>
        <begin position="28"/>
        <end position="47"/>
    </location>
</feature>
<reference evidence="2" key="1">
    <citation type="submission" date="2020-06" db="EMBL/GenBank/DDBJ databases">
        <title>Legume-microbial interactions unlock mineral nutrients during tropical forest succession.</title>
        <authorList>
            <person name="Epihov D.Z."/>
        </authorList>
    </citation>
    <scope>NUCLEOTIDE SEQUENCE [LARGE SCALE GENOMIC DNA]</scope>
    <source>
        <strain evidence="2">Pan2503</strain>
    </source>
</reference>
<proteinExistence type="predicted"/>
<keyword evidence="3" id="KW-1185">Reference proteome</keyword>
<name>A0A7V8NPT9_9BACT</name>
<dbReference type="AlphaFoldDB" id="A0A7V8NPT9"/>
<comment type="caution">
    <text evidence="2">The sequence shown here is derived from an EMBL/GenBank/DDBJ whole genome shotgun (WGS) entry which is preliminary data.</text>
</comment>
<organism evidence="2 3">
    <name type="scientific">Candidatus Acidiferrum panamense</name>
    <dbReference type="NCBI Taxonomy" id="2741543"/>
    <lineage>
        <taxon>Bacteria</taxon>
        <taxon>Pseudomonadati</taxon>
        <taxon>Acidobacteriota</taxon>
        <taxon>Terriglobia</taxon>
        <taxon>Candidatus Acidiferrales</taxon>
        <taxon>Candidatus Acidiferrum</taxon>
    </lineage>
</organism>
<gene>
    <name evidence="2" type="ORF">HRJ53_09680</name>
</gene>
<evidence type="ECO:0000313" key="2">
    <source>
        <dbReference type="EMBL" id="MBA0085256.1"/>
    </source>
</evidence>
<evidence type="ECO:0000313" key="3">
    <source>
        <dbReference type="Proteomes" id="UP000567293"/>
    </source>
</evidence>
<protein>
    <submittedName>
        <fullName evidence="2">Uncharacterized protein</fullName>
    </submittedName>
</protein>
<dbReference type="Proteomes" id="UP000567293">
    <property type="component" value="Unassembled WGS sequence"/>
</dbReference>
<sequence>MLALVREDVLVGIKLINQRGSAEGLRQELDGGIETARQPIPTSRDLP</sequence>
<feature type="non-terminal residue" evidence="2">
    <location>
        <position position="47"/>
    </location>
</feature>
<accession>A0A7V8NPT9</accession>
<dbReference type="EMBL" id="JACDQQ010000931">
    <property type="protein sequence ID" value="MBA0085256.1"/>
    <property type="molecule type" value="Genomic_DNA"/>
</dbReference>
<evidence type="ECO:0000256" key="1">
    <source>
        <dbReference type="SAM" id="MobiDB-lite"/>
    </source>
</evidence>